<dbReference type="InterPro" id="IPR036439">
    <property type="entry name" value="Dockerin_dom_sf"/>
</dbReference>
<dbReference type="GO" id="GO:0000272">
    <property type="term" value="P:polysaccharide catabolic process"/>
    <property type="evidence" value="ECO:0007669"/>
    <property type="project" value="InterPro"/>
</dbReference>
<reference evidence="3 4" key="1">
    <citation type="submission" date="2019-12" db="EMBL/GenBank/DDBJ databases">
        <title>Paenibacillus sp. nov. sp. isolated from soil.</title>
        <authorList>
            <person name="Kim J."/>
            <person name="Jeong S.E."/>
            <person name="Jung H.S."/>
            <person name="Jeon C.O."/>
        </authorList>
    </citation>
    <scope>NUCLEOTIDE SEQUENCE [LARGE SCALE GENOMIC DNA]</scope>
    <source>
        <strain evidence="3 4">5J-6</strain>
    </source>
</reference>
<evidence type="ECO:0000313" key="3">
    <source>
        <dbReference type="EMBL" id="MZQ86313.1"/>
    </source>
</evidence>
<dbReference type="SUPFAM" id="SSF56300">
    <property type="entry name" value="Metallo-dependent phosphatases"/>
    <property type="match status" value="1"/>
</dbReference>
<dbReference type="CDD" id="cd14256">
    <property type="entry name" value="Dockerin_I"/>
    <property type="match status" value="1"/>
</dbReference>
<dbReference type="InterPro" id="IPR015914">
    <property type="entry name" value="PAPs_N"/>
</dbReference>
<dbReference type="RefSeq" id="WP_161410740.1">
    <property type="nucleotide sequence ID" value="NZ_WTUZ01000039.1"/>
</dbReference>
<dbReference type="SUPFAM" id="SSF63446">
    <property type="entry name" value="Type I dockerin domain"/>
    <property type="match status" value="1"/>
</dbReference>
<dbReference type="InterPro" id="IPR002105">
    <property type="entry name" value="Dockerin_1_rpt"/>
</dbReference>
<evidence type="ECO:0000313" key="4">
    <source>
        <dbReference type="Proteomes" id="UP000481087"/>
    </source>
</evidence>
<dbReference type="SUPFAM" id="SSF49363">
    <property type="entry name" value="Purple acid phosphatase, N-terminal domain"/>
    <property type="match status" value="1"/>
</dbReference>
<dbReference type="PANTHER" id="PTHR45867:SF3">
    <property type="entry name" value="ACID PHOSPHATASE TYPE 7"/>
    <property type="match status" value="1"/>
</dbReference>
<dbReference type="InterPro" id="IPR016134">
    <property type="entry name" value="Dockerin_dom"/>
</dbReference>
<dbReference type="Pfam" id="PF16656">
    <property type="entry name" value="Pur_ac_phosph_N"/>
    <property type="match status" value="1"/>
</dbReference>
<feature type="domain" description="Dockerin" evidence="2">
    <location>
        <begin position="575"/>
        <end position="637"/>
    </location>
</feature>
<dbReference type="InterPro" id="IPR018247">
    <property type="entry name" value="EF_Hand_1_Ca_BS"/>
</dbReference>
<dbReference type="Pfam" id="PF00149">
    <property type="entry name" value="Metallophos"/>
    <property type="match status" value="1"/>
</dbReference>
<comment type="caution">
    <text evidence="3">The sequence shown here is derived from an EMBL/GenBank/DDBJ whole genome shotgun (WGS) entry which is preliminary data.</text>
</comment>
<sequence length="637" mass="69219">MFSSLFNSKRRLTTITVLVLALLLVISLLPSGFADKFKLNSVVSADASSYAISDVVLNPGKNESEMNVTYYTNVNPIAAKVQVTYKALVVGGNFPSGSNAVTFTGTTSEAATVSSNVYYSNKVTITSITPNTEFAYRVGDGTNWSPIYYFSSQDPYNYSVMFVGDPQIGSSGSVTNDTYGWTNTLNKAIAMFPKTSFIMSAGDQVETNNSEAQYDAFLSPSLLKSLPIATVVGNHDGSANYAYHFTQPNQSTLGATTVSPGDYYYTKGDTLFMVLNTNNSSAAAHVQFMKETVAAVPNAKWKFVSFHHDIYGAGTHSLESSITNLRAGLFPTFDELNIDMIFMGHDHSYVRTFVMKGDKPQKNQLVDSQGRDVNPTGATYITANSSSGSKYYSLQTTPEVYSAVRSQLRVPTFSMIDVSPTSVTVKTFRTDTMEVVDSYGLVKDTEAKVYSKQTQDVHPSTFEYYYALTNGNNVNTVDATFGFDSTRIKFKKAELVSPNAGVIDSKLEGNSVRVVAGLTTAISTIAPTDVVKLTFELVPGPQKVASADLNLLTSITSSVGLNKDTKSTITGKTGSVISYYDFNNDGLLTASDLSKALQYYRATSTDANWNAVKFADINTDNVVDITDFTLILRQILE</sequence>
<evidence type="ECO:0000259" key="2">
    <source>
        <dbReference type="PROSITE" id="PS51766"/>
    </source>
</evidence>
<dbReference type="Gene3D" id="1.10.1330.10">
    <property type="entry name" value="Dockerin domain"/>
    <property type="match status" value="1"/>
</dbReference>
<name>A0A6L8V7H5_9BACL</name>
<dbReference type="GO" id="GO:0003993">
    <property type="term" value="F:acid phosphatase activity"/>
    <property type="evidence" value="ECO:0007669"/>
    <property type="project" value="InterPro"/>
</dbReference>
<dbReference type="Pfam" id="PF00404">
    <property type="entry name" value="Dockerin_1"/>
    <property type="match status" value="1"/>
</dbReference>
<dbReference type="Gene3D" id="2.60.40.380">
    <property type="entry name" value="Purple acid phosphatase-like, N-terminal"/>
    <property type="match status" value="1"/>
</dbReference>
<protein>
    <recommendedName>
        <fullName evidence="2">Dockerin domain-containing protein</fullName>
    </recommendedName>
</protein>
<dbReference type="PROSITE" id="PS51766">
    <property type="entry name" value="DOCKERIN"/>
    <property type="match status" value="1"/>
</dbReference>
<dbReference type="PROSITE" id="PS00018">
    <property type="entry name" value="EF_HAND_1"/>
    <property type="match status" value="1"/>
</dbReference>
<dbReference type="InterPro" id="IPR008963">
    <property type="entry name" value="Purple_acid_Pase-like_N"/>
</dbReference>
<keyword evidence="4" id="KW-1185">Reference proteome</keyword>
<keyword evidence="1" id="KW-0732">Signal</keyword>
<dbReference type="InterPro" id="IPR004843">
    <property type="entry name" value="Calcineurin-like_PHP"/>
</dbReference>
<dbReference type="EMBL" id="WTUZ01000039">
    <property type="protein sequence ID" value="MZQ86313.1"/>
    <property type="molecule type" value="Genomic_DNA"/>
</dbReference>
<dbReference type="GO" id="GO:0004553">
    <property type="term" value="F:hydrolase activity, hydrolyzing O-glycosyl compounds"/>
    <property type="evidence" value="ECO:0007669"/>
    <property type="project" value="InterPro"/>
</dbReference>
<dbReference type="GO" id="GO:0046872">
    <property type="term" value="F:metal ion binding"/>
    <property type="evidence" value="ECO:0007669"/>
    <property type="project" value="InterPro"/>
</dbReference>
<proteinExistence type="predicted"/>
<evidence type="ECO:0000256" key="1">
    <source>
        <dbReference type="ARBA" id="ARBA00022729"/>
    </source>
</evidence>
<dbReference type="AlphaFoldDB" id="A0A6L8V7H5"/>
<dbReference type="InterPro" id="IPR029052">
    <property type="entry name" value="Metallo-depent_PP-like"/>
</dbReference>
<accession>A0A6L8V7H5</accession>
<organism evidence="3 4">
    <name type="scientific">Paenibacillus silvestris</name>
    <dbReference type="NCBI Taxonomy" id="2606219"/>
    <lineage>
        <taxon>Bacteria</taxon>
        <taxon>Bacillati</taxon>
        <taxon>Bacillota</taxon>
        <taxon>Bacilli</taxon>
        <taxon>Bacillales</taxon>
        <taxon>Paenibacillaceae</taxon>
        <taxon>Paenibacillus</taxon>
    </lineage>
</organism>
<dbReference type="Proteomes" id="UP000481087">
    <property type="component" value="Unassembled WGS sequence"/>
</dbReference>
<dbReference type="Gene3D" id="3.60.21.10">
    <property type="match status" value="1"/>
</dbReference>
<gene>
    <name evidence="3" type="ORF">GQF01_29845</name>
</gene>
<dbReference type="PANTHER" id="PTHR45867">
    <property type="entry name" value="PURPLE ACID PHOSPHATASE"/>
    <property type="match status" value="1"/>
</dbReference>